<comment type="caution">
    <text evidence="1">The sequence shown here is derived from an EMBL/GenBank/DDBJ whole genome shotgun (WGS) entry which is preliminary data.</text>
</comment>
<dbReference type="EMBL" id="DTFI01000260">
    <property type="protein sequence ID" value="HGI44444.1"/>
    <property type="molecule type" value="Genomic_DNA"/>
</dbReference>
<reference evidence="1" key="1">
    <citation type="journal article" date="2020" name="mSystems">
        <title>Genome- and Community-Level Interaction Insights into Carbon Utilization and Element Cycling Functions of Hydrothermarchaeota in Hydrothermal Sediment.</title>
        <authorList>
            <person name="Zhou Z."/>
            <person name="Liu Y."/>
            <person name="Xu W."/>
            <person name="Pan J."/>
            <person name="Luo Z.H."/>
            <person name="Li M."/>
        </authorList>
    </citation>
    <scope>NUCLEOTIDE SEQUENCE [LARGE SCALE GENOMIC DNA]</scope>
    <source>
        <strain evidence="1">SpSt-735</strain>
    </source>
</reference>
<proteinExistence type="predicted"/>
<dbReference type="AlphaFoldDB" id="A0A7C4FA19"/>
<sequence>MSISKRYLRRLMTPEHITNCNYEISALPLLKRNDYVIWVENVNETDDTGIKEYLDWVKEFINEEYKSSGGRKFSTLHKQLINSDWTKLKDTSGGLLILRKGIHKNYGILLNKALDAQFHQRLYVSYMKKNINIKPETLFAVVNSVMTYIGIELVGQSNLGEGVLDIKTSDYERVPVVNPLWLEDYLKKIGVFDNFIKAVHKMLSLRPADVEVETSRPERIEMEKFVLGSLGFSESDIRGLYRELIELVKFRTERARMIGT</sequence>
<gene>
    <name evidence="1" type="ORF">ENV17_08685</name>
</gene>
<name>A0A7C4FA19_THEPE</name>
<accession>A0A7C4FA19</accession>
<evidence type="ECO:0000313" key="1">
    <source>
        <dbReference type="EMBL" id="HGI44444.1"/>
    </source>
</evidence>
<organism evidence="1">
    <name type="scientific">Thermofilum pendens</name>
    <dbReference type="NCBI Taxonomy" id="2269"/>
    <lineage>
        <taxon>Archaea</taxon>
        <taxon>Thermoproteota</taxon>
        <taxon>Thermoprotei</taxon>
        <taxon>Thermofilales</taxon>
        <taxon>Thermofilaceae</taxon>
        <taxon>Thermofilum</taxon>
    </lineage>
</organism>
<protein>
    <submittedName>
        <fullName evidence="1">Uncharacterized protein</fullName>
    </submittedName>
</protein>